<dbReference type="InterPro" id="IPR013328">
    <property type="entry name" value="6PGD_dom2"/>
</dbReference>
<dbReference type="EC" id="1.1.1.169" evidence="4"/>
<name>A0A0R2DLF5_9LACO</name>
<comment type="similarity">
    <text evidence="1 4">Belongs to the ketopantoate reductase family.</text>
</comment>
<comment type="pathway">
    <text evidence="4">Cofactor biosynthesis; (R)-pantothenate biosynthesis; (R)-pantoate from 3-methyl-2-oxobutanoate: step 2/2.</text>
</comment>
<keyword evidence="8" id="KW-1185">Reference proteome</keyword>
<accession>A0A0R2DLF5</accession>
<dbReference type="InterPro" id="IPR003710">
    <property type="entry name" value="ApbA"/>
</dbReference>
<evidence type="ECO:0000259" key="6">
    <source>
        <dbReference type="Pfam" id="PF08546"/>
    </source>
</evidence>
<sequence length="321" mass="36324">MIMKYAVLGSGAMGFRYGVMLQENAGVKVDFVDAWEPNIEAVKKQGGVRVQRDHENEQLIDVNIYSPETYDQKPDVWLVFAKQMELQNLLERCQKAGLFNDNQYVVSAMNGIGHMDKIVQFFEKNNVLGGTAMIATLMPEPGFVDFMGKEGKESMHLATYGDNKPDDNQKQIMADLESAKLHPIYSEDYLSMAMTKLLFNSVVNTICTMFEIPMGQFGDFKGAKEMTTQMMDEAFEACKRNNINLPQTKEEAIQGVLDGCVDYKYHHPSMYQDLSKNRPTEVDYINGYIVSLGDKVGYNCAVHRFIVNEVHLAESIKQAQK</sequence>
<dbReference type="AlphaFoldDB" id="A0A0R2DLF5"/>
<dbReference type="SUPFAM" id="SSF51735">
    <property type="entry name" value="NAD(P)-binding Rossmann-fold domains"/>
    <property type="match status" value="1"/>
</dbReference>
<dbReference type="PATRIC" id="fig|1423744.4.peg.573"/>
<dbReference type="Gene3D" id="3.40.50.720">
    <property type="entry name" value="NAD(P)-binding Rossmann-like Domain"/>
    <property type="match status" value="1"/>
</dbReference>
<dbReference type="EMBL" id="AYZL01000019">
    <property type="protein sequence ID" value="KRN04027.1"/>
    <property type="molecule type" value="Genomic_DNA"/>
</dbReference>
<dbReference type="GO" id="GO:0008677">
    <property type="term" value="F:2-dehydropantoate 2-reductase activity"/>
    <property type="evidence" value="ECO:0007669"/>
    <property type="project" value="UniProtKB-EC"/>
</dbReference>
<comment type="function">
    <text evidence="4">Catalyzes the NADPH-dependent reduction of ketopantoate into pantoic acid.</text>
</comment>
<dbReference type="InterPro" id="IPR008927">
    <property type="entry name" value="6-PGluconate_DH-like_C_sf"/>
</dbReference>
<proteinExistence type="inferred from homology"/>
<feature type="domain" description="Ketopantoate reductase N-terminal" evidence="5">
    <location>
        <begin position="5"/>
        <end position="149"/>
    </location>
</feature>
<dbReference type="PANTHER" id="PTHR21708:SF26">
    <property type="entry name" value="2-DEHYDROPANTOATE 2-REDUCTASE"/>
    <property type="match status" value="1"/>
</dbReference>
<dbReference type="SUPFAM" id="SSF48179">
    <property type="entry name" value="6-phosphogluconate dehydrogenase C-terminal domain-like"/>
    <property type="match status" value="1"/>
</dbReference>
<reference evidence="7 8" key="1">
    <citation type="journal article" date="2015" name="Genome Announc.">
        <title>Expanding the biotechnology potential of lactobacilli through comparative genomics of 213 strains and associated genera.</title>
        <authorList>
            <person name="Sun Z."/>
            <person name="Harris H.M."/>
            <person name="McCann A."/>
            <person name="Guo C."/>
            <person name="Argimon S."/>
            <person name="Zhang W."/>
            <person name="Yang X."/>
            <person name="Jeffery I.B."/>
            <person name="Cooney J.C."/>
            <person name="Kagawa T.F."/>
            <person name="Liu W."/>
            <person name="Song Y."/>
            <person name="Salvetti E."/>
            <person name="Wrobel A."/>
            <person name="Rasinkangas P."/>
            <person name="Parkhill J."/>
            <person name="Rea M.C."/>
            <person name="O'Sullivan O."/>
            <person name="Ritari J."/>
            <person name="Douillard F.P."/>
            <person name="Paul Ross R."/>
            <person name="Yang R."/>
            <person name="Briner A.E."/>
            <person name="Felis G.E."/>
            <person name="de Vos W.M."/>
            <person name="Barrangou R."/>
            <person name="Klaenhammer T.R."/>
            <person name="Caufield P.W."/>
            <person name="Cui Y."/>
            <person name="Zhang H."/>
            <person name="O'Toole P.W."/>
        </authorList>
    </citation>
    <scope>NUCLEOTIDE SEQUENCE [LARGE SCALE GENOMIC DNA]</scope>
    <source>
        <strain evidence="7 8">DSM 23037</strain>
    </source>
</reference>
<comment type="caution">
    <text evidence="7">The sequence shown here is derived from an EMBL/GenBank/DDBJ whole genome shotgun (WGS) entry which is preliminary data.</text>
</comment>
<dbReference type="Proteomes" id="UP000051378">
    <property type="component" value="Unassembled WGS sequence"/>
</dbReference>
<dbReference type="InterPro" id="IPR013332">
    <property type="entry name" value="KPR_N"/>
</dbReference>
<keyword evidence="3 4" id="KW-0560">Oxidoreductase</keyword>
<dbReference type="NCBIfam" id="TIGR00745">
    <property type="entry name" value="apbA_panE"/>
    <property type="match status" value="1"/>
</dbReference>
<evidence type="ECO:0000313" key="7">
    <source>
        <dbReference type="EMBL" id="KRN04027.1"/>
    </source>
</evidence>
<dbReference type="Pfam" id="PF02558">
    <property type="entry name" value="ApbA"/>
    <property type="match status" value="1"/>
</dbReference>
<dbReference type="Gene3D" id="1.10.1040.10">
    <property type="entry name" value="N-(1-d-carboxylethyl)-l-norvaline Dehydrogenase, domain 2"/>
    <property type="match status" value="1"/>
</dbReference>
<dbReference type="InterPro" id="IPR036291">
    <property type="entry name" value="NAD(P)-bd_dom_sf"/>
</dbReference>
<evidence type="ECO:0000256" key="3">
    <source>
        <dbReference type="ARBA" id="ARBA00023002"/>
    </source>
</evidence>
<evidence type="ECO:0000313" key="8">
    <source>
        <dbReference type="Proteomes" id="UP000051378"/>
    </source>
</evidence>
<organism evidence="7 8">
    <name type="scientific">Holzapfeliella floricola DSM 23037 = JCM 16512</name>
    <dbReference type="NCBI Taxonomy" id="1423744"/>
    <lineage>
        <taxon>Bacteria</taxon>
        <taxon>Bacillati</taxon>
        <taxon>Bacillota</taxon>
        <taxon>Bacilli</taxon>
        <taxon>Lactobacillales</taxon>
        <taxon>Lactobacillaceae</taxon>
        <taxon>Holzapfeliella</taxon>
    </lineage>
</organism>
<dbReference type="PANTHER" id="PTHR21708">
    <property type="entry name" value="PROBABLE 2-DEHYDROPANTOATE 2-REDUCTASE"/>
    <property type="match status" value="1"/>
</dbReference>
<keyword evidence="4" id="KW-0566">Pantothenate biosynthesis</keyword>
<keyword evidence="2 4" id="KW-0521">NADP</keyword>
<dbReference type="GO" id="GO:0005737">
    <property type="term" value="C:cytoplasm"/>
    <property type="evidence" value="ECO:0007669"/>
    <property type="project" value="TreeGrafter"/>
</dbReference>
<dbReference type="InterPro" id="IPR051402">
    <property type="entry name" value="KPR-Related"/>
</dbReference>
<protein>
    <recommendedName>
        <fullName evidence="4">2-dehydropantoate 2-reductase</fullName>
        <ecNumber evidence="4">1.1.1.169</ecNumber>
    </recommendedName>
    <alternativeName>
        <fullName evidence="4">Ketopantoate reductase</fullName>
    </alternativeName>
</protein>
<evidence type="ECO:0000256" key="4">
    <source>
        <dbReference type="RuleBase" id="RU362068"/>
    </source>
</evidence>
<feature type="domain" description="Ketopantoate reductase C-terminal" evidence="6">
    <location>
        <begin position="191"/>
        <end position="312"/>
    </location>
</feature>
<comment type="catalytic activity">
    <reaction evidence="4">
        <text>(R)-pantoate + NADP(+) = 2-dehydropantoate + NADPH + H(+)</text>
        <dbReference type="Rhea" id="RHEA:16233"/>
        <dbReference type="ChEBI" id="CHEBI:11561"/>
        <dbReference type="ChEBI" id="CHEBI:15378"/>
        <dbReference type="ChEBI" id="CHEBI:15980"/>
        <dbReference type="ChEBI" id="CHEBI:57783"/>
        <dbReference type="ChEBI" id="CHEBI:58349"/>
        <dbReference type="EC" id="1.1.1.169"/>
    </reaction>
</comment>
<dbReference type="STRING" id="1423744.FC86_GL000557"/>
<evidence type="ECO:0000256" key="2">
    <source>
        <dbReference type="ARBA" id="ARBA00022857"/>
    </source>
</evidence>
<dbReference type="Pfam" id="PF08546">
    <property type="entry name" value="ApbA_C"/>
    <property type="match status" value="1"/>
</dbReference>
<evidence type="ECO:0000256" key="1">
    <source>
        <dbReference type="ARBA" id="ARBA00007870"/>
    </source>
</evidence>
<evidence type="ECO:0000259" key="5">
    <source>
        <dbReference type="Pfam" id="PF02558"/>
    </source>
</evidence>
<dbReference type="GO" id="GO:0015940">
    <property type="term" value="P:pantothenate biosynthetic process"/>
    <property type="evidence" value="ECO:0007669"/>
    <property type="project" value="UniProtKB-UniPathway"/>
</dbReference>
<dbReference type="InterPro" id="IPR013752">
    <property type="entry name" value="KPA_reductase"/>
</dbReference>
<gene>
    <name evidence="7" type="ORF">FC86_GL000557</name>
</gene>
<dbReference type="UniPathway" id="UPA00028">
    <property type="reaction ID" value="UER00004"/>
</dbReference>